<comment type="caution">
    <text evidence="6">The sequence shown here is derived from an EMBL/GenBank/DDBJ whole genome shotgun (WGS) entry which is preliminary data.</text>
</comment>
<evidence type="ECO:0000259" key="5">
    <source>
        <dbReference type="PROSITE" id="PS51294"/>
    </source>
</evidence>
<name>A0ABU6TC10_9FABA</name>
<dbReference type="Proteomes" id="UP001341840">
    <property type="component" value="Unassembled WGS sequence"/>
</dbReference>
<evidence type="ECO:0000313" key="6">
    <source>
        <dbReference type="EMBL" id="MED6146080.1"/>
    </source>
</evidence>
<feature type="domain" description="Myb-like" evidence="4">
    <location>
        <begin position="66"/>
        <end position="116"/>
    </location>
</feature>
<evidence type="ECO:0000313" key="7">
    <source>
        <dbReference type="Proteomes" id="UP001341840"/>
    </source>
</evidence>
<feature type="region of interest" description="Disordered" evidence="3">
    <location>
        <begin position="1"/>
        <end position="27"/>
    </location>
</feature>
<evidence type="ECO:0000256" key="3">
    <source>
        <dbReference type="SAM" id="MobiDB-lite"/>
    </source>
</evidence>
<protein>
    <submittedName>
        <fullName evidence="6">Uncharacterized protein</fullName>
    </submittedName>
</protein>
<dbReference type="EMBL" id="JASCZI010090754">
    <property type="protein sequence ID" value="MED6146080.1"/>
    <property type="molecule type" value="Genomic_DNA"/>
</dbReference>
<dbReference type="InterPro" id="IPR001005">
    <property type="entry name" value="SANT/Myb"/>
</dbReference>
<feature type="compositionally biased region" description="Basic and acidic residues" evidence="3">
    <location>
        <begin position="1"/>
        <end position="14"/>
    </location>
</feature>
<gene>
    <name evidence="6" type="ORF">PIB30_031218</name>
</gene>
<proteinExistence type="predicted"/>
<dbReference type="InterPro" id="IPR009057">
    <property type="entry name" value="Homeodomain-like_sf"/>
</dbReference>
<dbReference type="PANTHER" id="PTHR45614">
    <property type="entry name" value="MYB PROTEIN-RELATED"/>
    <property type="match status" value="1"/>
</dbReference>
<evidence type="ECO:0000256" key="2">
    <source>
        <dbReference type="ARBA" id="ARBA00023242"/>
    </source>
</evidence>
<sequence>MSLSLKEGREVEQKKHGRRGHQKPNEDAKLKKLVAKFGAKSWNFIAQHITGRSGKSYRLRWFNQLDPRIIKTAFIKEEEQKLLAAQRLYGNKWAKISRLFPGRTDNSLKNHWHIMMARKQREHSIALRIRNKTPTLVNQITQNVLDTITSNNHVALLMNQLSQQTLKNLLPPMQTSLP</sequence>
<dbReference type="SUPFAM" id="SSF46689">
    <property type="entry name" value="Homeodomain-like"/>
    <property type="match status" value="1"/>
</dbReference>
<comment type="subcellular location">
    <subcellularLocation>
        <location evidence="1">Nucleus</location>
    </subcellularLocation>
</comment>
<dbReference type="SMART" id="SM00717">
    <property type="entry name" value="SANT"/>
    <property type="match status" value="2"/>
</dbReference>
<feature type="domain" description="HTH myb-type" evidence="5">
    <location>
        <begin position="66"/>
        <end position="120"/>
    </location>
</feature>
<keyword evidence="2" id="KW-0539">Nucleus</keyword>
<dbReference type="PANTHER" id="PTHR45614:SF259">
    <property type="entry name" value="MYB DOMAIN PROTEIN 89-RELATED"/>
    <property type="match status" value="1"/>
</dbReference>
<dbReference type="PROSITE" id="PS51294">
    <property type="entry name" value="HTH_MYB"/>
    <property type="match status" value="2"/>
</dbReference>
<feature type="domain" description="Myb-like" evidence="4">
    <location>
        <begin position="14"/>
        <end position="65"/>
    </location>
</feature>
<dbReference type="InterPro" id="IPR050560">
    <property type="entry name" value="MYB_TF"/>
</dbReference>
<evidence type="ECO:0000256" key="1">
    <source>
        <dbReference type="ARBA" id="ARBA00004123"/>
    </source>
</evidence>
<feature type="domain" description="HTH myb-type" evidence="5">
    <location>
        <begin position="14"/>
        <end position="65"/>
    </location>
</feature>
<dbReference type="CDD" id="cd00167">
    <property type="entry name" value="SANT"/>
    <property type="match status" value="2"/>
</dbReference>
<dbReference type="InterPro" id="IPR017930">
    <property type="entry name" value="Myb_dom"/>
</dbReference>
<organism evidence="6 7">
    <name type="scientific">Stylosanthes scabra</name>
    <dbReference type="NCBI Taxonomy" id="79078"/>
    <lineage>
        <taxon>Eukaryota</taxon>
        <taxon>Viridiplantae</taxon>
        <taxon>Streptophyta</taxon>
        <taxon>Embryophyta</taxon>
        <taxon>Tracheophyta</taxon>
        <taxon>Spermatophyta</taxon>
        <taxon>Magnoliopsida</taxon>
        <taxon>eudicotyledons</taxon>
        <taxon>Gunneridae</taxon>
        <taxon>Pentapetalae</taxon>
        <taxon>rosids</taxon>
        <taxon>fabids</taxon>
        <taxon>Fabales</taxon>
        <taxon>Fabaceae</taxon>
        <taxon>Papilionoideae</taxon>
        <taxon>50 kb inversion clade</taxon>
        <taxon>dalbergioids sensu lato</taxon>
        <taxon>Dalbergieae</taxon>
        <taxon>Pterocarpus clade</taxon>
        <taxon>Stylosanthes</taxon>
    </lineage>
</organism>
<keyword evidence="7" id="KW-1185">Reference proteome</keyword>
<dbReference type="PROSITE" id="PS50090">
    <property type="entry name" value="MYB_LIKE"/>
    <property type="match status" value="2"/>
</dbReference>
<dbReference type="Pfam" id="PF00249">
    <property type="entry name" value="Myb_DNA-binding"/>
    <property type="match status" value="2"/>
</dbReference>
<reference evidence="6 7" key="1">
    <citation type="journal article" date="2023" name="Plants (Basel)">
        <title>Bridging the Gap: Combining Genomics and Transcriptomics Approaches to Understand Stylosanthes scabra, an Orphan Legume from the Brazilian Caatinga.</title>
        <authorList>
            <person name="Ferreira-Neto J.R.C."/>
            <person name="da Silva M.D."/>
            <person name="Binneck E."/>
            <person name="de Melo N.F."/>
            <person name="da Silva R.H."/>
            <person name="de Melo A.L.T.M."/>
            <person name="Pandolfi V."/>
            <person name="Bustamante F.O."/>
            <person name="Brasileiro-Vidal A.C."/>
            <person name="Benko-Iseppon A.M."/>
        </authorList>
    </citation>
    <scope>NUCLEOTIDE SEQUENCE [LARGE SCALE GENOMIC DNA]</scope>
    <source>
        <tissue evidence="6">Leaves</tissue>
    </source>
</reference>
<accession>A0ABU6TC10</accession>
<dbReference type="Gene3D" id="1.10.10.60">
    <property type="entry name" value="Homeodomain-like"/>
    <property type="match status" value="2"/>
</dbReference>
<evidence type="ECO:0000259" key="4">
    <source>
        <dbReference type="PROSITE" id="PS50090"/>
    </source>
</evidence>